<organism evidence="5 6">
    <name type="scientific">Qiania dongpingensis</name>
    <dbReference type="NCBI Taxonomy" id="2763669"/>
    <lineage>
        <taxon>Bacteria</taxon>
        <taxon>Bacillati</taxon>
        <taxon>Bacillota</taxon>
        <taxon>Clostridia</taxon>
        <taxon>Lachnospirales</taxon>
        <taxon>Lachnospiraceae</taxon>
        <taxon>Qiania</taxon>
    </lineage>
</organism>
<gene>
    <name evidence="5" type="ORF">H9Q78_09645</name>
</gene>
<dbReference type="PANTHER" id="PTHR46796">
    <property type="entry name" value="HTH-TYPE TRANSCRIPTIONAL ACTIVATOR RHAS-RELATED"/>
    <property type="match status" value="1"/>
</dbReference>
<dbReference type="InterPro" id="IPR003313">
    <property type="entry name" value="AraC-bd"/>
</dbReference>
<dbReference type="AlphaFoldDB" id="A0A7G9G1N6"/>
<dbReference type="InterPro" id="IPR037923">
    <property type="entry name" value="HTH-like"/>
</dbReference>
<dbReference type="SMART" id="SM00342">
    <property type="entry name" value="HTH_ARAC"/>
    <property type="match status" value="1"/>
</dbReference>
<dbReference type="Pfam" id="PF02311">
    <property type="entry name" value="AraC_binding"/>
    <property type="match status" value="1"/>
</dbReference>
<dbReference type="PANTHER" id="PTHR46796:SF2">
    <property type="entry name" value="TRANSCRIPTIONAL REGULATORY PROTEIN"/>
    <property type="match status" value="1"/>
</dbReference>
<feature type="domain" description="HTH araC/xylS-type" evidence="4">
    <location>
        <begin position="171"/>
        <end position="268"/>
    </location>
</feature>
<evidence type="ECO:0000259" key="4">
    <source>
        <dbReference type="PROSITE" id="PS01124"/>
    </source>
</evidence>
<dbReference type="InterPro" id="IPR014710">
    <property type="entry name" value="RmlC-like_jellyroll"/>
</dbReference>
<dbReference type="Proteomes" id="UP000515823">
    <property type="component" value="Chromosome"/>
</dbReference>
<dbReference type="PRINTS" id="PR00032">
    <property type="entry name" value="HTHARAC"/>
</dbReference>
<dbReference type="EMBL" id="CP060634">
    <property type="protein sequence ID" value="QNM04718.1"/>
    <property type="molecule type" value="Genomic_DNA"/>
</dbReference>
<evidence type="ECO:0000256" key="2">
    <source>
        <dbReference type="ARBA" id="ARBA00023125"/>
    </source>
</evidence>
<dbReference type="SUPFAM" id="SSF51215">
    <property type="entry name" value="Regulatory protein AraC"/>
    <property type="match status" value="1"/>
</dbReference>
<dbReference type="InterPro" id="IPR020449">
    <property type="entry name" value="Tscrpt_reg_AraC-type_HTH"/>
</dbReference>
<dbReference type="SUPFAM" id="SSF46689">
    <property type="entry name" value="Homeodomain-like"/>
    <property type="match status" value="2"/>
</dbReference>
<sequence length="271" mass="31808">MEQGKRSVRFDNELQVEAYCFQGIMQRFPNHFHEYYVIGFIESGRRHLICKNRDYQVQSGALLLFNPSDSHTCEAIDDAPLDYRCINIKRRTMWRVAEEITGKGCLPYFSETVVPDSGLTELLRQLHHMIMEGRKEFDKEELFYFLTEQLIRKYAEPGEGGSSPFIHQEAEKVRLYLETHYEEKISLDKLAAMADMNKYSLLRTFTRLYGITPYRYLENIRVNKAKEFLEHGGEPLDAAMAAGFSDQSHFTNYFKEFIGLTPGQYRDIFRE</sequence>
<dbReference type="InterPro" id="IPR050204">
    <property type="entry name" value="AraC_XylS_family_regulators"/>
</dbReference>
<evidence type="ECO:0000256" key="1">
    <source>
        <dbReference type="ARBA" id="ARBA00023015"/>
    </source>
</evidence>
<proteinExistence type="predicted"/>
<dbReference type="RefSeq" id="WP_249301319.1">
    <property type="nucleotide sequence ID" value="NZ_CP060634.1"/>
</dbReference>
<evidence type="ECO:0000256" key="3">
    <source>
        <dbReference type="ARBA" id="ARBA00023163"/>
    </source>
</evidence>
<dbReference type="PROSITE" id="PS01124">
    <property type="entry name" value="HTH_ARAC_FAMILY_2"/>
    <property type="match status" value="1"/>
</dbReference>
<dbReference type="GO" id="GO:0003700">
    <property type="term" value="F:DNA-binding transcription factor activity"/>
    <property type="evidence" value="ECO:0007669"/>
    <property type="project" value="InterPro"/>
</dbReference>
<dbReference type="CDD" id="cd07001">
    <property type="entry name" value="cupin_YbfI-like_N"/>
    <property type="match status" value="1"/>
</dbReference>
<keyword evidence="6" id="KW-1185">Reference proteome</keyword>
<dbReference type="Gene3D" id="1.10.10.60">
    <property type="entry name" value="Homeodomain-like"/>
    <property type="match status" value="2"/>
</dbReference>
<accession>A0A7G9G1N6</accession>
<reference evidence="5 6" key="1">
    <citation type="submission" date="2020-08" db="EMBL/GenBank/DDBJ databases">
        <authorList>
            <person name="Liu C."/>
            <person name="Sun Q."/>
        </authorList>
    </citation>
    <scope>NUCLEOTIDE SEQUENCE [LARGE SCALE GENOMIC DNA]</scope>
    <source>
        <strain evidence="5 6">NSJ-38</strain>
    </source>
</reference>
<keyword evidence="1" id="KW-0805">Transcription regulation</keyword>
<dbReference type="KEGG" id="qdo:H9Q78_09645"/>
<evidence type="ECO:0000313" key="6">
    <source>
        <dbReference type="Proteomes" id="UP000515823"/>
    </source>
</evidence>
<dbReference type="Gene3D" id="2.60.120.10">
    <property type="entry name" value="Jelly Rolls"/>
    <property type="match status" value="1"/>
</dbReference>
<dbReference type="GO" id="GO:0043565">
    <property type="term" value="F:sequence-specific DNA binding"/>
    <property type="evidence" value="ECO:0007669"/>
    <property type="project" value="InterPro"/>
</dbReference>
<protein>
    <submittedName>
        <fullName evidence="5">AraC family transcriptional regulator</fullName>
    </submittedName>
</protein>
<name>A0A7G9G1N6_9FIRM</name>
<keyword evidence="3" id="KW-0804">Transcription</keyword>
<keyword evidence="2" id="KW-0238">DNA-binding</keyword>
<dbReference type="InterPro" id="IPR009057">
    <property type="entry name" value="Homeodomain-like_sf"/>
</dbReference>
<dbReference type="Pfam" id="PF12833">
    <property type="entry name" value="HTH_18"/>
    <property type="match status" value="1"/>
</dbReference>
<dbReference type="InterPro" id="IPR018060">
    <property type="entry name" value="HTH_AraC"/>
</dbReference>
<evidence type="ECO:0000313" key="5">
    <source>
        <dbReference type="EMBL" id="QNM04718.1"/>
    </source>
</evidence>